<feature type="region of interest" description="Disordered" evidence="1">
    <location>
        <begin position="166"/>
        <end position="280"/>
    </location>
</feature>
<proteinExistence type="predicted"/>
<sequence length="336" mass="37985">MMTIMNFGVFSDCTVLCYWLYVFLNSAYLHKVPANTVWNGKFCIFSDSGINRAKVDRTLQVSQSPRLGYPTMSDNPNLSPTSARKRRRSTPVKRDRTRSTPRISTPRSRTNSEGQNCPNGDTDSIDVQLVLDQIVNMAIAVDSARENSEVLDDMLMEIEKADCEAENSESPVFPEPNKAKPEYVSPPSTPLLYNVLRRSSPPQPEEAEQEEVIDRPSSSLQSRLRARTPQRFRAPSPPSTPRLSRAVHYSNFLRRRTPSPTSTTSISPPPRTPPRSNRTYQPLVDRPLVQSTYSGWDDPADDEVPDVLPLLWAPKPKRAVGRLNRLNFPQWQMGDN</sequence>
<dbReference type="Proteomes" id="UP000492821">
    <property type="component" value="Unassembled WGS sequence"/>
</dbReference>
<feature type="compositionally biased region" description="Low complexity" evidence="1">
    <location>
        <begin position="100"/>
        <end position="112"/>
    </location>
</feature>
<keyword evidence="2" id="KW-1185">Reference proteome</keyword>
<accession>A0A7E4W2A6</accession>
<feature type="compositionally biased region" description="Polar residues" evidence="1">
    <location>
        <begin position="113"/>
        <end position="122"/>
    </location>
</feature>
<protein>
    <submittedName>
        <fullName evidence="3">Extensin-like</fullName>
    </submittedName>
</protein>
<reference evidence="2" key="1">
    <citation type="journal article" date="2013" name="Genetics">
        <title>The draft genome and transcriptome of Panagrellus redivivus are shaped by the harsh demands of a free-living lifestyle.</title>
        <authorList>
            <person name="Srinivasan J."/>
            <person name="Dillman A.R."/>
            <person name="Macchietto M.G."/>
            <person name="Heikkinen L."/>
            <person name="Lakso M."/>
            <person name="Fracchia K.M."/>
            <person name="Antoshechkin I."/>
            <person name="Mortazavi A."/>
            <person name="Wong G."/>
            <person name="Sternberg P.W."/>
        </authorList>
    </citation>
    <scope>NUCLEOTIDE SEQUENCE [LARGE SCALE GENOMIC DNA]</scope>
    <source>
        <strain evidence="2">MT8872</strain>
    </source>
</reference>
<dbReference type="AlphaFoldDB" id="A0A7E4W2A6"/>
<feature type="region of interest" description="Disordered" evidence="1">
    <location>
        <begin position="61"/>
        <end position="123"/>
    </location>
</feature>
<reference evidence="3" key="2">
    <citation type="submission" date="2020-10" db="UniProtKB">
        <authorList>
            <consortium name="WormBaseParasite"/>
        </authorList>
    </citation>
    <scope>IDENTIFICATION</scope>
</reference>
<evidence type="ECO:0000313" key="3">
    <source>
        <dbReference type="WBParaSite" id="Pan_g6137.t1"/>
    </source>
</evidence>
<name>A0A7E4W2A6_PANRE</name>
<feature type="compositionally biased region" description="Polar residues" evidence="1">
    <location>
        <begin position="72"/>
        <end position="82"/>
    </location>
</feature>
<evidence type="ECO:0000256" key="1">
    <source>
        <dbReference type="SAM" id="MobiDB-lite"/>
    </source>
</evidence>
<organism evidence="2 3">
    <name type="scientific">Panagrellus redivivus</name>
    <name type="common">Microworm</name>
    <dbReference type="NCBI Taxonomy" id="6233"/>
    <lineage>
        <taxon>Eukaryota</taxon>
        <taxon>Metazoa</taxon>
        <taxon>Ecdysozoa</taxon>
        <taxon>Nematoda</taxon>
        <taxon>Chromadorea</taxon>
        <taxon>Rhabditida</taxon>
        <taxon>Tylenchina</taxon>
        <taxon>Panagrolaimomorpha</taxon>
        <taxon>Panagrolaimoidea</taxon>
        <taxon>Panagrolaimidae</taxon>
        <taxon>Panagrellus</taxon>
    </lineage>
</organism>
<evidence type="ECO:0000313" key="2">
    <source>
        <dbReference type="Proteomes" id="UP000492821"/>
    </source>
</evidence>
<dbReference type="WBParaSite" id="Pan_g6137.t1">
    <property type="protein sequence ID" value="Pan_g6137.t1"/>
    <property type="gene ID" value="Pan_g6137"/>
</dbReference>